<keyword evidence="3" id="KW-1185">Reference proteome</keyword>
<name>A0A915YC54_9BACT</name>
<accession>A0A915YC54</accession>
<dbReference type="Proteomes" id="UP001060919">
    <property type="component" value="Chromosome"/>
</dbReference>
<evidence type="ECO:0000256" key="1">
    <source>
        <dbReference type="SAM" id="SignalP"/>
    </source>
</evidence>
<dbReference type="KEGG" id="aup:AsAng_0010590"/>
<reference evidence="2" key="1">
    <citation type="submission" date="2022-09" db="EMBL/GenBank/DDBJ databases">
        <title>Aureispira anguillicida sp. nov., isolated from Leptocephalus of Japanese eel Anguilla japonica.</title>
        <authorList>
            <person name="Yuasa K."/>
            <person name="Mekata T."/>
            <person name="Ikunari K."/>
        </authorList>
    </citation>
    <scope>NUCLEOTIDE SEQUENCE</scope>
    <source>
        <strain evidence="2">EL160426</strain>
    </source>
</reference>
<feature type="chain" id="PRO_5038102377" evidence="1">
    <location>
        <begin position="32"/>
        <end position="419"/>
    </location>
</feature>
<feature type="signal peptide" evidence="1">
    <location>
        <begin position="1"/>
        <end position="31"/>
    </location>
</feature>
<sequence length="419" mass="44709">MKTNTSTLRKTPVFWLNSILLLIGLTTVSQAQVASDNNDVLMETEESETTYKTQAAQISIFPFLSTNGSNLDKNNALSINLLWGVNGGVNGMEVGLLGNSIKRDVNGIQMASLFNTVGGNVNGLQTSGLLNISRGNVNGFQSTGIFNIGGNIRGGQFSGIFNISKAVNGGQFAGISNIATHVNGIQGSGISNLSTHVNGLQLAGISNSGKDVKGAQVSGLLNLAKEVKGTQIGFINIGKNVKGAQIGFINIVDSIEGAPIGFINIVRKNGYNRLEVAGGETMYLTLGLKFGAKKFYNILQVGGHISPSSWALGYGVGSVIPFSERWHANVELVGLHVNENKAWTQALNLTGQFRFTINYQLAKHFNVFIGPTFNVHTSQLYNPDTGKYGSNLMPYSFFDETNGSTNVKMWVGVTGGVRF</sequence>
<dbReference type="AlphaFoldDB" id="A0A915YC54"/>
<evidence type="ECO:0000313" key="3">
    <source>
        <dbReference type="Proteomes" id="UP001060919"/>
    </source>
</evidence>
<dbReference type="RefSeq" id="WP_264791672.1">
    <property type="nucleotide sequence ID" value="NZ_AP026867.1"/>
</dbReference>
<evidence type="ECO:0000313" key="2">
    <source>
        <dbReference type="EMBL" id="BDS10351.1"/>
    </source>
</evidence>
<keyword evidence="1" id="KW-0732">Signal</keyword>
<dbReference type="EMBL" id="AP026867">
    <property type="protein sequence ID" value="BDS10351.1"/>
    <property type="molecule type" value="Genomic_DNA"/>
</dbReference>
<gene>
    <name evidence="2" type="ORF">AsAng_0010590</name>
</gene>
<organism evidence="2 3">
    <name type="scientific">Aureispira anguillae</name>
    <dbReference type="NCBI Taxonomy" id="2864201"/>
    <lineage>
        <taxon>Bacteria</taxon>
        <taxon>Pseudomonadati</taxon>
        <taxon>Bacteroidota</taxon>
        <taxon>Saprospiria</taxon>
        <taxon>Saprospirales</taxon>
        <taxon>Saprospiraceae</taxon>
        <taxon>Aureispira</taxon>
    </lineage>
</organism>
<protein>
    <submittedName>
        <fullName evidence="2">Uncharacterized protein</fullName>
    </submittedName>
</protein>
<proteinExistence type="predicted"/>